<dbReference type="OrthoDB" id="2401965at2759"/>
<dbReference type="GO" id="GO:0005524">
    <property type="term" value="F:ATP binding"/>
    <property type="evidence" value="ECO:0007669"/>
    <property type="project" value="UniProtKB-KW"/>
</dbReference>
<evidence type="ECO:0000313" key="4">
    <source>
        <dbReference type="EMBL" id="EDR24251.1"/>
    </source>
</evidence>
<dbReference type="KEGG" id="edi:EDI_306200"/>
<accession>B0EMK5</accession>
<keyword evidence="2 3" id="KW-0067">ATP-binding</keyword>
<keyword evidence="1 3" id="KW-0547">Nucleotide-binding</keyword>
<dbReference type="Gene3D" id="2.60.34.10">
    <property type="entry name" value="Substrate Binding Domain Of DNAk, Chain A, domain 1"/>
    <property type="match status" value="1"/>
</dbReference>
<dbReference type="Pfam" id="PF00012">
    <property type="entry name" value="HSP70"/>
    <property type="match status" value="1"/>
</dbReference>
<dbReference type="GO" id="GO:0032440">
    <property type="term" value="F:2-alkenal reductase [NAD(P)H] activity"/>
    <property type="evidence" value="ECO:0007669"/>
    <property type="project" value="UniProtKB-EC"/>
</dbReference>
<evidence type="ECO:0000256" key="3">
    <source>
        <dbReference type="RuleBase" id="RU003322"/>
    </source>
</evidence>
<evidence type="ECO:0000313" key="5">
    <source>
        <dbReference type="Proteomes" id="UP000008076"/>
    </source>
</evidence>
<keyword evidence="5" id="KW-1185">Reference proteome</keyword>
<organism evidence="5">
    <name type="scientific">Entamoeba dispar (strain ATCC PRA-260 / SAW760)</name>
    <dbReference type="NCBI Taxonomy" id="370354"/>
    <lineage>
        <taxon>Eukaryota</taxon>
        <taxon>Amoebozoa</taxon>
        <taxon>Evosea</taxon>
        <taxon>Archamoebae</taxon>
        <taxon>Mastigamoebida</taxon>
        <taxon>Entamoebidae</taxon>
        <taxon>Entamoeba</taxon>
    </lineage>
</organism>
<reference evidence="5" key="1">
    <citation type="submission" date="2007-12" db="EMBL/GenBank/DDBJ databases">
        <title>Annotation of Entamoeba dispar SAW760.</title>
        <authorList>
            <person name="Lorenzi H."/>
            <person name="Inman J."/>
            <person name="Schobel S."/>
            <person name="Amedeo P."/>
            <person name="Caler E."/>
        </authorList>
    </citation>
    <scope>NUCLEOTIDE SEQUENCE [LARGE SCALE GENOMIC DNA]</scope>
    <source>
        <strain evidence="5">ATCC PRA-260 / SAW760</strain>
    </source>
</reference>
<dbReference type="VEuPathDB" id="AmoebaDB:EDI_306200"/>
<comment type="similarity">
    <text evidence="3">Belongs to the heat shock protein 70 family.</text>
</comment>
<dbReference type="InterPro" id="IPR029047">
    <property type="entry name" value="HSP70_peptide-bd_sf"/>
</dbReference>
<dbReference type="eggNOG" id="KOG0100">
    <property type="taxonomic scope" value="Eukaryota"/>
</dbReference>
<dbReference type="AlphaFoldDB" id="B0EMK5"/>
<proteinExistence type="inferred from homology"/>
<evidence type="ECO:0000256" key="2">
    <source>
        <dbReference type="ARBA" id="ARBA00022840"/>
    </source>
</evidence>
<gene>
    <name evidence="4" type="ORF">EDI_306200</name>
</gene>
<dbReference type="RefSeq" id="XP_001739380.1">
    <property type="nucleotide sequence ID" value="XM_001739328.1"/>
</dbReference>
<dbReference type="FunFam" id="3.90.640.10:FF:000033">
    <property type="entry name" value="Heat shock 70 kDa protein"/>
    <property type="match status" value="1"/>
</dbReference>
<dbReference type="GO" id="GO:0140662">
    <property type="term" value="F:ATP-dependent protein folding chaperone"/>
    <property type="evidence" value="ECO:0007669"/>
    <property type="project" value="InterPro"/>
</dbReference>
<dbReference type="EMBL" id="DS550005">
    <property type="protein sequence ID" value="EDR24251.1"/>
    <property type="molecule type" value="Genomic_DNA"/>
</dbReference>
<sequence>MSNQTVVSLGIDFGTTFSSVAYYDPLNKVLSTISDEGGNSQIPSWVSFAKMEDSGVIVGNGAKNETFGECVLYDPKRIIGSNIRDISDEDKIHWPFTVQGNENGKACMEVYNPLTQENEIFEPEEISGMILKYLSFMAKSKLKNTQINNVIITTPTEFDDKKRNAILAACKLAGIENVGLANEPVAALLEYKRTHNDILSNGSKVVVIDFGGGTLDICCCKIQGNETNTISIGGDKNLGGNDFDSALMELIEKKVYSSELVDKTYFKKRQGMSHCEKEKIIKAINRLKKEAERVKIELSKRIDCEINLSYLLSDAYNEDIDIVLSVSRKEFEQVCESKGLYKRLISKIREVTGACGFVGNSVQLVLLVGGTCLIKRVREEIAKLYDKKIFSDINFDSLTAVAKGAAYLAYLKGESSISKEKVYEIVPKSIGIEINEGMFQVLINQGEKLPTHEITKTFKTYKTNQEVAEFRIYRGSGKYTNSPGVEFITKMSIKGFPLGPAGSIVFKFKLKINENGLMELSANVFRTNIHEELIVSLDLEKVDEMFERLRQHFDLFPLY</sequence>
<keyword evidence="4" id="KW-0560">Oxidoreductase</keyword>
<dbReference type="EC" id="1.3.1.74" evidence="4"/>
<dbReference type="OMA" id="EMINETQ"/>
<dbReference type="PRINTS" id="PR00301">
    <property type="entry name" value="HEATSHOCK70"/>
</dbReference>
<keyword evidence="4" id="KW-0346">Stress response</keyword>
<dbReference type="Gene3D" id="3.90.640.10">
    <property type="entry name" value="Actin, Chain A, domain 4"/>
    <property type="match status" value="1"/>
</dbReference>
<dbReference type="Proteomes" id="UP000008076">
    <property type="component" value="Unassembled WGS sequence"/>
</dbReference>
<dbReference type="SUPFAM" id="SSF100920">
    <property type="entry name" value="Heat shock protein 70kD (HSP70), peptide-binding domain"/>
    <property type="match status" value="1"/>
</dbReference>
<dbReference type="PANTHER" id="PTHR19375">
    <property type="entry name" value="HEAT SHOCK PROTEIN 70KDA"/>
    <property type="match status" value="1"/>
</dbReference>
<dbReference type="InterPro" id="IPR043129">
    <property type="entry name" value="ATPase_NBD"/>
</dbReference>
<dbReference type="Gene3D" id="3.30.420.40">
    <property type="match status" value="2"/>
</dbReference>
<evidence type="ECO:0000256" key="1">
    <source>
        <dbReference type="ARBA" id="ARBA00022741"/>
    </source>
</evidence>
<protein>
    <submittedName>
        <fullName evidence="4">Heat shock 70 kDa protein, putative</fullName>
        <ecNumber evidence="4">1.3.1.74</ecNumber>
    </submittedName>
</protein>
<dbReference type="GeneID" id="5884514"/>
<dbReference type="SUPFAM" id="SSF53067">
    <property type="entry name" value="Actin-like ATPase domain"/>
    <property type="match status" value="2"/>
</dbReference>
<dbReference type="InterPro" id="IPR013126">
    <property type="entry name" value="Hsp_70_fam"/>
</dbReference>
<name>B0EMK5_ENTDS</name>